<protein>
    <submittedName>
        <fullName evidence="1">Uncharacterized protein</fullName>
    </submittedName>
</protein>
<sequence>MAFSCLFPNGVNCLHTARDPPITFTDYIQSHLLNADNRSSSNIHIDYDHHHHWVAQDVSLLVHY</sequence>
<reference evidence="1" key="1">
    <citation type="submission" date="2017-05" db="UniProtKB">
        <authorList>
            <consortium name="EnsemblMetazoa"/>
        </authorList>
    </citation>
    <scope>IDENTIFICATION</scope>
</reference>
<dbReference type="InParanoid" id="A0A1X7VX89"/>
<accession>A0A1X7VX89</accession>
<dbReference type="AlphaFoldDB" id="A0A1X7VX89"/>
<dbReference type="EnsemblMetazoa" id="Aqu2.1.44506_001">
    <property type="protein sequence ID" value="Aqu2.1.44506_001"/>
    <property type="gene ID" value="Aqu2.1.44506"/>
</dbReference>
<name>A0A1X7VX89_AMPQE</name>
<proteinExistence type="predicted"/>
<organism evidence="1">
    <name type="scientific">Amphimedon queenslandica</name>
    <name type="common">Sponge</name>
    <dbReference type="NCBI Taxonomy" id="400682"/>
    <lineage>
        <taxon>Eukaryota</taxon>
        <taxon>Metazoa</taxon>
        <taxon>Porifera</taxon>
        <taxon>Demospongiae</taxon>
        <taxon>Heteroscleromorpha</taxon>
        <taxon>Haplosclerida</taxon>
        <taxon>Niphatidae</taxon>
        <taxon>Amphimedon</taxon>
    </lineage>
</organism>
<evidence type="ECO:0000313" key="1">
    <source>
        <dbReference type="EnsemblMetazoa" id="Aqu2.1.44506_001"/>
    </source>
</evidence>